<evidence type="ECO:0000256" key="7">
    <source>
        <dbReference type="SAM" id="SignalP"/>
    </source>
</evidence>
<reference evidence="8 9" key="1">
    <citation type="journal article" date="2015" name="Sci. Rep.">
        <title>Chromosome-level genome map provides insights into diverse defense mechanisms in the medicinal fungus Ganoderma sinense.</title>
        <authorList>
            <person name="Zhu Y."/>
            <person name="Xu J."/>
            <person name="Sun C."/>
            <person name="Zhou S."/>
            <person name="Xu H."/>
            <person name="Nelson D.R."/>
            <person name="Qian J."/>
            <person name="Song J."/>
            <person name="Luo H."/>
            <person name="Xiang L."/>
            <person name="Li Y."/>
            <person name="Xu Z."/>
            <person name="Ji A."/>
            <person name="Wang L."/>
            <person name="Lu S."/>
            <person name="Hayward A."/>
            <person name="Sun W."/>
            <person name="Li X."/>
            <person name="Schwartz D.C."/>
            <person name="Wang Y."/>
            <person name="Chen S."/>
        </authorList>
    </citation>
    <scope>NUCLEOTIDE SEQUENCE [LARGE SCALE GENOMIC DNA]</scope>
    <source>
        <strain evidence="8 9">ZZ0214-1</strain>
    </source>
</reference>
<sequence>MRLFRSAIALGVFALSAFAQEEHQKHAYQSDVARLRKIVINSLYSHRDVFLREIISNANDALEKLRLSSLTEPDVLTGAEQMNITIKAVKDGESAGRLIITDTGIGMTPEELKNNLGTLAKSGTSEFLSRAESDDSSGNGNLIGAFGLGFYSRHVSFLCNIFLVADRVEVASLAARTSKNPAPAQYVFSSGADENSFDIYVDPRGNTLGRGTEITLFLKGDAVNYLNEQTITDLVNKHSSFSTTFPIYLASKRTEFVLDEEANEEPAHEEKKSQVEETPKADVDEDEAVIEDVIEKEEKVKKSPKTKQIQVDEWLRLNSQTPIWMRDPKTVSDEEYETFYQATFKDYEKPRAWTHFQGDSGSGVSFRAIIFVPSRLDDDYWQNPLQSVTKDIRLMVKRVFITSDLGEDALPKWANWVKVVVDAEDLPLNVSRETLQNNAFLKQLRGIILRRLLQLLARLQEEDAEKWAHIEETFGNVFKLGAVEDRKNRDKLVNLVRFATNQRNSTSLDQYLENKKQGQDKIFYLADMGKSAHELAGSVFIEKLHARGYEVLLLSDPLDEVFITNVRRWKTIGFQDVAKTGLKFGDEVWLSNLMLYAETDPEEEKAERATLTEKFEPLIDWLRKEVREKGAARDVIISNRLVISSCAIVADESGYTANLEKLISSSHAQVNHKHMWDFAKKQKVLEINPRSPLIEGLLRRIKQLPAEGEEPDVEAEAELREVATVLVDGALVRSGFSVTDSNDFFTLVDRILRRSLGVSETAPTDTTVKPAPPVDPELPANANEPEPDPIVKSGRGKISWEVEEVDELGNPIKQVPVEMKKHDEL</sequence>
<keyword evidence="7" id="KW-0732">Signal</keyword>
<dbReference type="GO" id="GO:0005524">
    <property type="term" value="F:ATP binding"/>
    <property type="evidence" value="ECO:0007669"/>
    <property type="project" value="UniProtKB-KW"/>
</dbReference>
<gene>
    <name evidence="8" type="ORF">GSI_00719</name>
</gene>
<feature type="binding site" evidence="5">
    <location>
        <position position="212"/>
    </location>
    <ligand>
        <name>ATP</name>
        <dbReference type="ChEBI" id="CHEBI:30616"/>
    </ligand>
</feature>
<evidence type="ECO:0000313" key="8">
    <source>
        <dbReference type="EMBL" id="PIL37027.1"/>
    </source>
</evidence>
<proteinExistence type="inferred from homology"/>
<comment type="similarity">
    <text evidence="1">Belongs to the heat shock protein 90 family.</text>
</comment>
<dbReference type="GO" id="GO:0051082">
    <property type="term" value="F:unfolded protein binding"/>
    <property type="evidence" value="ECO:0007669"/>
    <property type="project" value="InterPro"/>
</dbReference>
<feature type="chain" id="PRO_5013728659" evidence="7">
    <location>
        <begin position="20"/>
        <end position="825"/>
    </location>
</feature>
<feature type="binding site" evidence="5">
    <location>
        <position position="57"/>
    </location>
    <ligand>
        <name>ATP</name>
        <dbReference type="ChEBI" id="CHEBI:30616"/>
    </ligand>
</feature>
<dbReference type="Gene3D" id="1.20.120.790">
    <property type="entry name" value="Heat shock protein 90, C-terminal domain"/>
    <property type="match status" value="1"/>
</dbReference>
<dbReference type="PRINTS" id="PR00775">
    <property type="entry name" value="HEATSHOCK90"/>
</dbReference>
<protein>
    <submittedName>
        <fullName evidence="8">Uncharacterized protein</fullName>
    </submittedName>
</protein>
<dbReference type="PROSITE" id="PS00298">
    <property type="entry name" value="HSP90"/>
    <property type="match status" value="1"/>
</dbReference>
<dbReference type="STRING" id="1077348.A0A2G8STC3"/>
<dbReference type="Gene3D" id="3.30.565.10">
    <property type="entry name" value="Histidine kinase-like ATPase, C-terminal domain"/>
    <property type="match status" value="1"/>
</dbReference>
<evidence type="ECO:0000256" key="4">
    <source>
        <dbReference type="ARBA" id="ARBA00023186"/>
    </source>
</evidence>
<feature type="binding site" evidence="5">
    <location>
        <position position="115"/>
    </location>
    <ligand>
        <name>ATP</name>
        <dbReference type="ChEBI" id="CHEBI:30616"/>
    </ligand>
</feature>
<feature type="region of interest" description="Disordered" evidence="6">
    <location>
        <begin position="260"/>
        <end position="286"/>
    </location>
</feature>
<feature type="binding site" evidence="5">
    <location>
        <position position="53"/>
    </location>
    <ligand>
        <name>ATP</name>
        <dbReference type="ChEBI" id="CHEBI:30616"/>
    </ligand>
</feature>
<feature type="signal peptide" evidence="7">
    <location>
        <begin position="1"/>
        <end position="19"/>
    </location>
</feature>
<keyword evidence="3 5" id="KW-0067">ATP-binding</keyword>
<feature type="compositionally biased region" description="Basic and acidic residues" evidence="6">
    <location>
        <begin position="265"/>
        <end position="282"/>
    </location>
</feature>
<dbReference type="CDD" id="cd16927">
    <property type="entry name" value="HATPase_Hsp90-like"/>
    <property type="match status" value="1"/>
</dbReference>
<dbReference type="PANTHER" id="PTHR11528">
    <property type="entry name" value="HEAT SHOCK PROTEIN 90 FAMILY MEMBER"/>
    <property type="match status" value="1"/>
</dbReference>
<evidence type="ECO:0000256" key="2">
    <source>
        <dbReference type="ARBA" id="ARBA00022741"/>
    </source>
</evidence>
<evidence type="ECO:0000256" key="3">
    <source>
        <dbReference type="ARBA" id="ARBA00022840"/>
    </source>
</evidence>
<dbReference type="GO" id="GO:0016887">
    <property type="term" value="F:ATP hydrolysis activity"/>
    <property type="evidence" value="ECO:0007669"/>
    <property type="project" value="InterPro"/>
</dbReference>
<organism evidence="8 9">
    <name type="scientific">Ganoderma sinense ZZ0214-1</name>
    <dbReference type="NCBI Taxonomy" id="1077348"/>
    <lineage>
        <taxon>Eukaryota</taxon>
        <taxon>Fungi</taxon>
        <taxon>Dikarya</taxon>
        <taxon>Basidiomycota</taxon>
        <taxon>Agaricomycotina</taxon>
        <taxon>Agaricomycetes</taxon>
        <taxon>Polyporales</taxon>
        <taxon>Polyporaceae</taxon>
        <taxon>Ganoderma</taxon>
    </lineage>
</organism>
<feature type="binding site" evidence="5">
    <location>
        <position position="432"/>
    </location>
    <ligand>
        <name>ATP</name>
        <dbReference type="ChEBI" id="CHEBI:30616"/>
    </ligand>
</feature>
<evidence type="ECO:0000256" key="6">
    <source>
        <dbReference type="SAM" id="MobiDB-lite"/>
    </source>
</evidence>
<feature type="binding site" evidence="5">
    <location>
        <position position="121"/>
    </location>
    <ligand>
        <name>ATP</name>
        <dbReference type="ChEBI" id="CHEBI:30616"/>
    </ligand>
</feature>
<dbReference type="Proteomes" id="UP000230002">
    <property type="component" value="Unassembled WGS sequence"/>
</dbReference>
<dbReference type="InterPro" id="IPR001404">
    <property type="entry name" value="Hsp90_fam"/>
</dbReference>
<dbReference type="Pfam" id="PF00183">
    <property type="entry name" value="HSP90"/>
    <property type="match status" value="1"/>
</dbReference>
<dbReference type="GO" id="GO:0140662">
    <property type="term" value="F:ATP-dependent protein folding chaperone"/>
    <property type="evidence" value="ECO:0007669"/>
    <property type="project" value="InterPro"/>
</dbReference>
<comment type="caution">
    <text evidence="8">The sequence shown here is derived from an EMBL/GenBank/DDBJ whole genome shotgun (WGS) entry which is preliminary data.</text>
</comment>
<feature type="region of interest" description="Disordered" evidence="6">
    <location>
        <begin position="762"/>
        <end position="796"/>
    </location>
</feature>
<evidence type="ECO:0000256" key="5">
    <source>
        <dbReference type="PIRSR" id="PIRSR002583-1"/>
    </source>
</evidence>
<feature type="binding site" evidence="5">
    <location>
        <position position="102"/>
    </location>
    <ligand>
        <name>ATP</name>
        <dbReference type="ChEBI" id="CHEBI:30616"/>
    </ligand>
</feature>
<evidence type="ECO:0000256" key="1">
    <source>
        <dbReference type="ARBA" id="ARBA00008239"/>
    </source>
</evidence>
<dbReference type="SUPFAM" id="SSF55874">
    <property type="entry name" value="ATPase domain of HSP90 chaperone/DNA topoisomerase II/histidine kinase"/>
    <property type="match status" value="1"/>
</dbReference>
<dbReference type="SUPFAM" id="SSF110942">
    <property type="entry name" value="HSP90 C-terminal domain"/>
    <property type="match status" value="1"/>
</dbReference>
<dbReference type="EMBL" id="AYKW01000001">
    <property type="protein sequence ID" value="PIL37027.1"/>
    <property type="molecule type" value="Genomic_DNA"/>
</dbReference>
<dbReference type="OrthoDB" id="28737at2759"/>
<dbReference type="PIRSF" id="PIRSF002583">
    <property type="entry name" value="Hsp90"/>
    <property type="match status" value="1"/>
</dbReference>
<name>A0A2G8STC3_9APHY</name>
<dbReference type="InterPro" id="IPR020575">
    <property type="entry name" value="Hsp90_N"/>
</dbReference>
<dbReference type="AlphaFoldDB" id="A0A2G8STC3"/>
<dbReference type="Gene3D" id="3.40.50.11260">
    <property type="match status" value="1"/>
</dbReference>
<feature type="binding site" evidence="5">
    <location>
        <begin position="122"/>
        <end position="123"/>
    </location>
    <ligand>
        <name>ATP</name>
        <dbReference type="ChEBI" id="CHEBI:30616"/>
    </ligand>
</feature>
<keyword evidence="2 5" id="KW-0547">Nucleotide-binding</keyword>
<feature type="binding site" evidence="5">
    <location>
        <position position="107"/>
    </location>
    <ligand>
        <name>ATP</name>
        <dbReference type="ChEBI" id="CHEBI:30616"/>
    </ligand>
</feature>
<keyword evidence="9" id="KW-1185">Reference proteome</keyword>
<dbReference type="InterPro" id="IPR037196">
    <property type="entry name" value="HSP90_C"/>
</dbReference>
<dbReference type="InterPro" id="IPR036890">
    <property type="entry name" value="HATPase_C_sf"/>
</dbReference>
<dbReference type="NCBIfam" id="NF003555">
    <property type="entry name" value="PRK05218.1"/>
    <property type="match status" value="1"/>
</dbReference>
<dbReference type="SUPFAM" id="SSF54211">
    <property type="entry name" value="Ribosomal protein S5 domain 2-like"/>
    <property type="match status" value="1"/>
</dbReference>
<accession>A0A2G8STC3</accession>
<evidence type="ECO:0000313" key="9">
    <source>
        <dbReference type="Proteomes" id="UP000230002"/>
    </source>
</evidence>
<dbReference type="Gene3D" id="3.30.230.80">
    <property type="match status" value="1"/>
</dbReference>
<dbReference type="InterPro" id="IPR020568">
    <property type="entry name" value="Ribosomal_Su5_D2-typ_SF"/>
</dbReference>
<keyword evidence="4" id="KW-0143">Chaperone</keyword>
<dbReference type="InterPro" id="IPR019805">
    <property type="entry name" value="Heat_shock_protein_90_CS"/>
</dbReference>